<protein>
    <submittedName>
        <fullName evidence="1">Uncharacterized protein</fullName>
    </submittedName>
</protein>
<dbReference type="AlphaFoldDB" id="A0A2Z7C7X1"/>
<evidence type="ECO:0000313" key="1">
    <source>
        <dbReference type="EMBL" id="KZV40448.1"/>
    </source>
</evidence>
<sequence length="133" mass="14585">MHEGCQGIGHLGEQVSWKISSVVFRHDDSVGHHSDDSIVPFRCDTPTGRSKCGSQTKLNSYLKSQILPQQILPKHGNLSLLKSVSSLVSATTARTAWELKSIKASHNLAQIQTPTTYCLLSELKSGSTTQRRL</sequence>
<gene>
    <name evidence="1" type="ORF">F511_34584</name>
</gene>
<organism evidence="1 2">
    <name type="scientific">Dorcoceras hygrometricum</name>
    <dbReference type="NCBI Taxonomy" id="472368"/>
    <lineage>
        <taxon>Eukaryota</taxon>
        <taxon>Viridiplantae</taxon>
        <taxon>Streptophyta</taxon>
        <taxon>Embryophyta</taxon>
        <taxon>Tracheophyta</taxon>
        <taxon>Spermatophyta</taxon>
        <taxon>Magnoliopsida</taxon>
        <taxon>eudicotyledons</taxon>
        <taxon>Gunneridae</taxon>
        <taxon>Pentapetalae</taxon>
        <taxon>asterids</taxon>
        <taxon>lamiids</taxon>
        <taxon>Lamiales</taxon>
        <taxon>Gesneriaceae</taxon>
        <taxon>Didymocarpoideae</taxon>
        <taxon>Trichosporeae</taxon>
        <taxon>Loxocarpinae</taxon>
        <taxon>Dorcoceras</taxon>
    </lineage>
</organism>
<dbReference type="Proteomes" id="UP000250235">
    <property type="component" value="Unassembled WGS sequence"/>
</dbReference>
<proteinExistence type="predicted"/>
<reference evidence="1 2" key="1">
    <citation type="journal article" date="2015" name="Proc. Natl. Acad. Sci. U.S.A.">
        <title>The resurrection genome of Boea hygrometrica: A blueprint for survival of dehydration.</title>
        <authorList>
            <person name="Xiao L."/>
            <person name="Yang G."/>
            <person name="Zhang L."/>
            <person name="Yang X."/>
            <person name="Zhao S."/>
            <person name="Ji Z."/>
            <person name="Zhou Q."/>
            <person name="Hu M."/>
            <person name="Wang Y."/>
            <person name="Chen M."/>
            <person name="Xu Y."/>
            <person name="Jin H."/>
            <person name="Xiao X."/>
            <person name="Hu G."/>
            <person name="Bao F."/>
            <person name="Hu Y."/>
            <person name="Wan P."/>
            <person name="Li L."/>
            <person name="Deng X."/>
            <person name="Kuang T."/>
            <person name="Xiang C."/>
            <person name="Zhu J.K."/>
            <person name="Oliver M.J."/>
            <person name="He Y."/>
        </authorList>
    </citation>
    <scope>NUCLEOTIDE SEQUENCE [LARGE SCALE GENOMIC DNA]</scope>
    <source>
        <strain evidence="2">cv. XS01</strain>
    </source>
</reference>
<dbReference type="EMBL" id="KQ999995">
    <property type="protein sequence ID" value="KZV40448.1"/>
    <property type="molecule type" value="Genomic_DNA"/>
</dbReference>
<name>A0A2Z7C7X1_9LAMI</name>
<evidence type="ECO:0000313" key="2">
    <source>
        <dbReference type="Proteomes" id="UP000250235"/>
    </source>
</evidence>
<accession>A0A2Z7C7X1</accession>
<keyword evidence="2" id="KW-1185">Reference proteome</keyword>